<geneLocation type="plasmid" evidence="3 4">
    <name>p09_09</name>
</geneLocation>
<dbReference type="CDD" id="cd22231">
    <property type="entry name" value="RHH_NikR_HicB-like"/>
    <property type="match status" value="1"/>
</dbReference>
<protein>
    <submittedName>
        <fullName evidence="3">Toxin-antitoxin system protein</fullName>
    </submittedName>
</protein>
<dbReference type="AlphaFoldDB" id="A0A8B2VFG9"/>
<dbReference type="RefSeq" id="WP_002519455.1">
    <property type="nucleotide sequence ID" value="NZ_CAMHVD010000011.1"/>
</dbReference>
<organism evidence="3 4">
    <name type="scientific">Cutibacterium acnes</name>
    <name type="common">Propionibacterium acnes</name>
    <dbReference type="NCBI Taxonomy" id="1747"/>
    <lineage>
        <taxon>Bacteria</taxon>
        <taxon>Bacillati</taxon>
        <taxon>Actinomycetota</taxon>
        <taxon>Actinomycetes</taxon>
        <taxon>Propionibacteriales</taxon>
        <taxon>Propionibacteriaceae</taxon>
        <taxon>Cutibacterium</taxon>
    </lineage>
</organism>
<name>A0A8B2VFG9_CUTAC</name>
<feature type="domain" description="Ribbon-helix-helix protein CopG" evidence="1">
    <location>
        <begin position="50"/>
        <end position="85"/>
    </location>
</feature>
<accession>A0A8B2VFG9</accession>
<evidence type="ECO:0000313" key="4">
    <source>
        <dbReference type="Proteomes" id="UP000223982"/>
    </source>
</evidence>
<proteinExistence type="predicted"/>
<dbReference type="InterPro" id="IPR002145">
    <property type="entry name" value="CopG"/>
</dbReference>
<comment type="caution">
    <text evidence="3">The sequence shown here is derived from an EMBL/GenBank/DDBJ whole genome shotgun (WGS) entry which is preliminary data.</text>
</comment>
<keyword evidence="3" id="KW-0614">Plasmid</keyword>
<dbReference type="EMBL" id="MVCE01000015">
    <property type="protein sequence ID" value="PGF31229.1"/>
    <property type="molecule type" value="Genomic_DNA"/>
</dbReference>
<reference evidence="3 4" key="2">
    <citation type="submission" date="2017-02" db="EMBL/GenBank/DDBJ databases">
        <title>Prevalence of linear plasmids in Propionibacterium acnes isolates obtained from cancerous prostatic tissue.</title>
        <authorList>
            <person name="Davidsson S."/>
            <person name="Bruggemann H."/>
        </authorList>
    </citation>
    <scope>NUCLEOTIDE SEQUENCE [LARGE SCALE GENOMIC DNA]</scope>
    <source>
        <strain evidence="3 4">09-9</strain>
        <plasmid evidence="3 4">p09_09</plasmid>
    </source>
</reference>
<gene>
    <name evidence="3" type="ORF">APS60_12635</name>
    <name evidence="2" type="ORF">B1B09_12765</name>
</gene>
<sequence length="88" mass="9437">MSVGEHLPVADSQIQAWADEAEADYDLSMLPPSRRGRPPVGRGPGTVVPVRFDADTLKALSQRAHDEGLTTRSDAIRAAVNQWLGLGS</sequence>
<dbReference type="GO" id="GO:0006355">
    <property type="term" value="P:regulation of DNA-templated transcription"/>
    <property type="evidence" value="ECO:0007669"/>
    <property type="project" value="InterPro"/>
</dbReference>
<dbReference type="Pfam" id="PF01402">
    <property type="entry name" value="RHH_1"/>
    <property type="match status" value="1"/>
</dbReference>
<dbReference type="EMBL" id="LKVB01000016">
    <property type="protein sequence ID" value="PHJ26181.1"/>
    <property type="molecule type" value="Genomic_DNA"/>
</dbReference>
<reference evidence="2 5" key="1">
    <citation type="submission" date="2017-02" db="EMBL/GenBank/DDBJ databases">
        <title>Prevalence of linear plasmids in Cutibacterium acnes isolates obtained from cancerous prostatic tissue.</title>
        <authorList>
            <person name="Davidsson S."/>
            <person name="Bruggemann H."/>
        </authorList>
    </citation>
    <scope>NUCLEOTIDE SEQUENCE [LARGE SCALE GENOMIC DNA]</scope>
    <source>
        <strain evidence="2 5">11-78</strain>
        <plasmid evidence="2 5">p11_78</plasmid>
    </source>
</reference>
<geneLocation type="plasmid" evidence="2 5">
    <name>p11_78</name>
</geneLocation>
<evidence type="ECO:0000313" key="2">
    <source>
        <dbReference type="EMBL" id="PGF31229.1"/>
    </source>
</evidence>
<dbReference type="Proteomes" id="UP000226191">
    <property type="component" value="Plasmid p11_78"/>
</dbReference>
<evidence type="ECO:0000313" key="5">
    <source>
        <dbReference type="Proteomes" id="UP000226191"/>
    </source>
</evidence>
<dbReference type="Proteomes" id="UP000223982">
    <property type="component" value="Plasmid p09_09"/>
</dbReference>
<evidence type="ECO:0000259" key="1">
    <source>
        <dbReference type="Pfam" id="PF01402"/>
    </source>
</evidence>
<evidence type="ECO:0000313" key="3">
    <source>
        <dbReference type="EMBL" id="PHJ26181.1"/>
    </source>
</evidence>